<feature type="region of interest" description="Disordered" evidence="2">
    <location>
        <begin position="1"/>
        <end position="35"/>
    </location>
</feature>
<name>A0A8T9C357_9HELO</name>
<dbReference type="EMBL" id="QGMK01000836">
    <property type="protein sequence ID" value="TVY78149.1"/>
    <property type="molecule type" value="Genomic_DNA"/>
</dbReference>
<organism evidence="4 5">
    <name type="scientific">Lachnellula suecica</name>
    <dbReference type="NCBI Taxonomy" id="602035"/>
    <lineage>
        <taxon>Eukaryota</taxon>
        <taxon>Fungi</taxon>
        <taxon>Dikarya</taxon>
        <taxon>Ascomycota</taxon>
        <taxon>Pezizomycotina</taxon>
        <taxon>Leotiomycetes</taxon>
        <taxon>Helotiales</taxon>
        <taxon>Lachnaceae</taxon>
        <taxon>Lachnellula</taxon>
    </lineage>
</organism>
<dbReference type="InterPro" id="IPR013094">
    <property type="entry name" value="AB_hydrolase_3"/>
</dbReference>
<evidence type="ECO:0000259" key="3">
    <source>
        <dbReference type="Pfam" id="PF07859"/>
    </source>
</evidence>
<evidence type="ECO:0000256" key="1">
    <source>
        <dbReference type="ARBA" id="ARBA00022801"/>
    </source>
</evidence>
<reference evidence="4 5" key="1">
    <citation type="submission" date="2018-05" db="EMBL/GenBank/DDBJ databases">
        <title>Genome sequencing and assembly of the regulated plant pathogen Lachnellula willkommii and related sister species for the development of diagnostic species identification markers.</title>
        <authorList>
            <person name="Giroux E."/>
            <person name="Bilodeau G."/>
        </authorList>
    </citation>
    <scope>NUCLEOTIDE SEQUENCE [LARGE SCALE GENOMIC DNA]</scope>
    <source>
        <strain evidence="4 5">CBS 268.59</strain>
    </source>
</reference>
<dbReference type="Proteomes" id="UP000469558">
    <property type="component" value="Unassembled WGS sequence"/>
</dbReference>
<feature type="domain" description="Alpha/beta hydrolase fold-3" evidence="3">
    <location>
        <begin position="89"/>
        <end position="294"/>
    </location>
</feature>
<comment type="caution">
    <text evidence="4">The sequence shown here is derived from an EMBL/GenBank/DDBJ whole genome shotgun (WGS) entry which is preliminary data.</text>
</comment>
<proteinExistence type="predicted"/>
<evidence type="ECO:0000313" key="5">
    <source>
        <dbReference type="Proteomes" id="UP000469558"/>
    </source>
</evidence>
<accession>A0A8T9C357</accession>
<dbReference type="AlphaFoldDB" id="A0A8T9C357"/>
<evidence type="ECO:0000313" key="4">
    <source>
        <dbReference type="EMBL" id="TVY78149.1"/>
    </source>
</evidence>
<keyword evidence="5" id="KW-1185">Reference proteome</keyword>
<dbReference type="Gene3D" id="3.40.50.1820">
    <property type="entry name" value="alpha/beta hydrolase"/>
    <property type="match status" value="1"/>
</dbReference>
<dbReference type="OrthoDB" id="433474at2759"/>
<dbReference type="InterPro" id="IPR029058">
    <property type="entry name" value="AB_hydrolase_fold"/>
</dbReference>
<protein>
    <submittedName>
        <fullName evidence="4">Carboxylesterase NlhH</fullName>
    </submittedName>
</protein>
<keyword evidence="1" id="KW-0378">Hydrolase</keyword>
<dbReference type="InterPro" id="IPR050300">
    <property type="entry name" value="GDXG_lipolytic_enzyme"/>
</dbReference>
<dbReference type="PANTHER" id="PTHR48081:SF8">
    <property type="entry name" value="ALPHA_BETA HYDROLASE FOLD-3 DOMAIN-CONTAINING PROTEIN-RELATED"/>
    <property type="match status" value="1"/>
</dbReference>
<dbReference type="GO" id="GO:0016787">
    <property type="term" value="F:hydrolase activity"/>
    <property type="evidence" value="ECO:0007669"/>
    <property type="project" value="UniProtKB-KW"/>
</dbReference>
<evidence type="ECO:0000256" key="2">
    <source>
        <dbReference type="SAM" id="MobiDB-lite"/>
    </source>
</evidence>
<dbReference type="SUPFAM" id="SSF53474">
    <property type="entry name" value="alpha/beta-Hydrolases"/>
    <property type="match status" value="1"/>
</dbReference>
<dbReference type="PANTHER" id="PTHR48081">
    <property type="entry name" value="AB HYDROLASE SUPERFAMILY PROTEIN C4A8.06C"/>
    <property type="match status" value="1"/>
</dbReference>
<gene>
    <name evidence="4" type="primary">nlhH_0</name>
    <name evidence="4" type="ORF">LSUE1_G006350</name>
</gene>
<dbReference type="Pfam" id="PF07859">
    <property type="entry name" value="Abhydrolase_3"/>
    <property type="match status" value="1"/>
</dbReference>
<sequence>MATPKAPYDPEMMGTLLASNALPPNGPPPPPTKETIADRRKLTTMWDAKYDDPSLSREDLTIPGPDGNTIELTIVKPNTPASGPRNAIYYIHGGGMILATRHFMVQGMFPWVKSLDAVIITVEYRLAPEHPHPAPVEDCYAGLKWVTENSTKLGINNSRIMIAGHSAGGGLAAGTALLARDRNLPVPLFAQFLIYPMLDDRTNTASCKQYMNEGTWPGKNNIVAWDWLLPSRDVPGLEYAAPSRATNVSNLPQTYLDVGSADLFRDEGVAYASKLWEQGVQAELHVWPGAYHGFDAWSPTSDLAKTADAARTAWLKRIFIGPPPKAPAGLL</sequence>